<feature type="transmembrane region" description="Helical" evidence="1">
    <location>
        <begin position="73"/>
        <end position="91"/>
    </location>
</feature>
<accession>A0A5C7FN28</accession>
<dbReference type="KEGG" id="ahal:FTX54_009640"/>
<dbReference type="AlphaFoldDB" id="A0A5C7FN28"/>
<feature type="transmembrane region" description="Helical" evidence="1">
    <location>
        <begin position="97"/>
        <end position="117"/>
    </location>
</feature>
<reference evidence="2 3" key="1">
    <citation type="submission" date="2024-01" db="EMBL/GenBank/DDBJ databases">
        <title>Complete Genome Sequence of Alkalicoccus halolimnae BZ-SZ-XJ29T, a Moderately Halophilic Bacterium Isolated from a Salt Lake.</title>
        <authorList>
            <person name="Zhao B."/>
        </authorList>
    </citation>
    <scope>NUCLEOTIDE SEQUENCE [LARGE SCALE GENOMIC DNA]</scope>
    <source>
        <strain evidence="2 3">BZ-SZ-XJ29</strain>
    </source>
</reference>
<gene>
    <name evidence="2" type="ORF">FTX54_009640</name>
</gene>
<dbReference type="EMBL" id="CP144914">
    <property type="protein sequence ID" value="WWD78693.1"/>
    <property type="molecule type" value="Genomic_DNA"/>
</dbReference>
<organism evidence="2 3">
    <name type="scientific">Alkalicoccus halolimnae</name>
    <dbReference type="NCBI Taxonomy" id="1667239"/>
    <lineage>
        <taxon>Bacteria</taxon>
        <taxon>Bacillati</taxon>
        <taxon>Bacillota</taxon>
        <taxon>Bacilli</taxon>
        <taxon>Bacillales</taxon>
        <taxon>Bacillaceae</taxon>
        <taxon>Alkalicoccus</taxon>
    </lineage>
</organism>
<dbReference type="Proteomes" id="UP000321816">
    <property type="component" value="Chromosome"/>
</dbReference>
<dbReference type="OrthoDB" id="2939557at2"/>
<keyword evidence="1" id="KW-0812">Transmembrane</keyword>
<dbReference type="RefSeq" id="WP_147802387.1">
    <property type="nucleotide sequence ID" value="NZ_CP144914.1"/>
</dbReference>
<name>A0A5C7FN28_9BACI</name>
<sequence>MKLKLGTKESLRREHAFHPNIILFWLRHRLYLSDRRFMGFKRNTLFWVFPMGKQEITYPVRNLVSVNVYTKFYFFRFVIGCFLLFASLILLESALTNAFIVLGLALFPLLHCFVSRLEVSPSNGDRQIIDVNILERQELQNFANEVNIVIAEYE</sequence>
<keyword evidence="1" id="KW-1133">Transmembrane helix</keyword>
<keyword evidence="3" id="KW-1185">Reference proteome</keyword>
<proteinExistence type="predicted"/>
<evidence type="ECO:0000313" key="2">
    <source>
        <dbReference type="EMBL" id="WWD78693.1"/>
    </source>
</evidence>
<keyword evidence="1" id="KW-0472">Membrane</keyword>
<protein>
    <submittedName>
        <fullName evidence="2">Uncharacterized protein</fullName>
    </submittedName>
</protein>
<evidence type="ECO:0000256" key="1">
    <source>
        <dbReference type="SAM" id="Phobius"/>
    </source>
</evidence>
<evidence type="ECO:0000313" key="3">
    <source>
        <dbReference type="Proteomes" id="UP000321816"/>
    </source>
</evidence>